<dbReference type="PROSITE" id="PS50110">
    <property type="entry name" value="RESPONSE_REGULATORY"/>
    <property type="match status" value="1"/>
</dbReference>
<dbReference type="Pfam" id="PF00072">
    <property type="entry name" value="Response_reg"/>
    <property type="match status" value="1"/>
</dbReference>
<dbReference type="GO" id="GO:0000160">
    <property type="term" value="P:phosphorelay signal transduction system"/>
    <property type="evidence" value="ECO:0007669"/>
    <property type="project" value="InterPro"/>
</dbReference>
<dbReference type="SUPFAM" id="SSF52172">
    <property type="entry name" value="CheY-like"/>
    <property type="match status" value="1"/>
</dbReference>
<name>A0A8J3MUH7_9CHLR</name>
<comment type="caution">
    <text evidence="1">Lacks conserved residue(s) required for the propagation of feature annotation.</text>
</comment>
<evidence type="ECO:0000259" key="2">
    <source>
        <dbReference type="PROSITE" id="PS50110"/>
    </source>
</evidence>
<dbReference type="InterPro" id="IPR011006">
    <property type="entry name" value="CheY-like_superfamily"/>
</dbReference>
<organism evidence="3 4">
    <name type="scientific">Ktedonospora formicarum</name>
    <dbReference type="NCBI Taxonomy" id="2778364"/>
    <lineage>
        <taxon>Bacteria</taxon>
        <taxon>Bacillati</taxon>
        <taxon>Chloroflexota</taxon>
        <taxon>Ktedonobacteria</taxon>
        <taxon>Ktedonobacterales</taxon>
        <taxon>Ktedonobacteraceae</taxon>
        <taxon>Ktedonospora</taxon>
    </lineage>
</organism>
<comment type="caution">
    <text evidence="3">The sequence shown here is derived from an EMBL/GenBank/DDBJ whole genome shotgun (WGS) entry which is preliminary data.</text>
</comment>
<keyword evidence="4" id="KW-1185">Reference proteome</keyword>
<dbReference type="InterPro" id="IPR001789">
    <property type="entry name" value="Sig_transdc_resp-reg_receiver"/>
</dbReference>
<dbReference type="AlphaFoldDB" id="A0A8J3MUH7"/>
<dbReference type="Gene3D" id="3.40.50.2300">
    <property type="match status" value="1"/>
</dbReference>
<gene>
    <name evidence="3" type="ORF">KSX_47960</name>
</gene>
<feature type="domain" description="Response regulatory" evidence="2">
    <location>
        <begin position="12"/>
        <end position="125"/>
    </location>
</feature>
<proteinExistence type="predicted"/>
<dbReference type="EMBL" id="BNJF01000002">
    <property type="protein sequence ID" value="GHO46633.1"/>
    <property type="molecule type" value="Genomic_DNA"/>
</dbReference>
<dbReference type="RefSeq" id="WP_220196000.1">
    <property type="nucleotide sequence ID" value="NZ_BNJF01000002.1"/>
</dbReference>
<dbReference type="Proteomes" id="UP000612362">
    <property type="component" value="Unassembled WGS sequence"/>
</dbReference>
<accession>A0A8J3MUH7</accession>
<sequence length="130" mass="14196">MATIDIALAGKKVLVVEEDIDAGFALVQTLKAEPTCQVIFATSALQAFKIIGTTLPDLFLVNAHLTGSDGNSFIKHLRLLSLRERIPIIFLSDDNSLCFPFPRSAVSLQKPFKEQALLTSIGALLKYNHV</sequence>
<evidence type="ECO:0000313" key="3">
    <source>
        <dbReference type="EMBL" id="GHO46633.1"/>
    </source>
</evidence>
<protein>
    <recommendedName>
        <fullName evidence="2">Response regulatory domain-containing protein</fullName>
    </recommendedName>
</protein>
<dbReference type="SMART" id="SM00448">
    <property type="entry name" value="REC"/>
    <property type="match status" value="1"/>
</dbReference>
<evidence type="ECO:0000256" key="1">
    <source>
        <dbReference type="PROSITE-ProRule" id="PRU00169"/>
    </source>
</evidence>
<evidence type="ECO:0000313" key="4">
    <source>
        <dbReference type="Proteomes" id="UP000612362"/>
    </source>
</evidence>
<reference evidence="3" key="1">
    <citation type="submission" date="2020-10" db="EMBL/GenBank/DDBJ databases">
        <title>Taxonomic study of unclassified bacteria belonging to the class Ktedonobacteria.</title>
        <authorList>
            <person name="Yabe S."/>
            <person name="Wang C.M."/>
            <person name="Zheng Y."/>
            <person name="Sakai Y."/>
            <person name="Cavaletti L."/>
            <person name="Monciardini P."/>
            <person name="Donadio S."/>
        </authorList>
    </citation>
    <scope>NUCLEOTIDE SEQUENCE</scope>
    <source>
        <strain evidence="3">SOSP1-1</strain>
    </source>
</reference>
<dbReference type="CDD" id="cd00156">
    <property type="entry name" value="REC"/>
    <property type="match status" value="1"/>
</dbReference>